<organism evidence="3 4">
    <name type="scientific">Aplysia californica</name>
    <name type="common">California sea hare</name>
    <dbReference type="NCBI Taxonomy" id="6500"/>
    <lineage>
        <taxon>Eukaryota</taxon>
        <taxon>Metazoa</taxon>
        <taxon>Spiralia</taxon>
        <taxon>Lophotrochozoa</taxon>
        <taxon>Mollusca</taxon>
        <taxon>Gastropoda</taxon>
        <taxon>Heterobranchia</taxon>
        <taxon>Euthyneura</taxon>
        <taxon>Tectipleura</taxon>
        <taxon>Aplysiida</taxon>
        <taxon>Aplysioidea</taxon>
        <taxon>Aplysiidae</taxon>
        <taxon>Aplysia</taxon>
    </lineage>
</organism>
<accession>A0ABM0K5Q5</accession>
<proteinExistence type="inferred from homology"/>
<name>A0ABM0K5Q5_APLCA</name>
<evidence type="ECO:0000313" key="4">
    <source>
        <dbReference type="RefSeq" id="XP_005109351.1"/>
    </source>
</evidence>
<feature type="domain" description="NIPSNAP" evidence="2">
    <location>
        <begin position="56"/>
        <end position="152"/>
    </location>
</feature>
<dbReference type="GeneID" id="101858741"/>
<dbReference type="SUPFAM" id="SSF54909">
    <property type="entry name" value="Dimeric alpha+beta barrel"/>
    <property type="match status" value="1"/>
</dbReference>
<dbReference type="PANTHER" id="PTHR21017">
    <property type="entry name" value="NIPSNAP-RELATED"/>
    <property type="match status" value="1"/>
</dbReference>
<dbReference type="InterPro" id="IPR011008">
    <property type="entry name" value="Dimeric_a/b-barrel"/>
</dbReference>
<dbReference type="RefSeq" id="XP_005109351.1">
    <property type="nucleotide sequence ID" value="XM_005109294.3"/>
</dbReference>
<dbReference type="Pfam" id="PF07978">
    <property type="entry name" value="NIPSNAP"/>
    <property type="match status" value="1"/>
</dbReference>
<keyword evidence="3" id="KW-1185">Reference proteome</keyword>
<reference evidence="4" key="1">
    <citation type="submission" date="2025-08" db="UniProtKB">
        <authorList>
            <consortium name="RefSeq"/>
        </authorList>
    </citation>
    <scope>IDENTIFICATION</scope>
</reference>
<evidence type="ECO:0000259" key="2">
    <source>
        <dbReference type="Pfam" id="PF07978"/>
    </source>
</evidence>
<sequence>MFRRISDAFLPLQRAVGAARAVYHGQAAAIVPPAASLNGQKCFSSSNESPTPNPIYELRVYRTQMVDFKPVVAAFEQFIHLRTNHSELMGFWTAEIGESIHELVHIWKYDSLSHRLKVRQALAADKEWHASFIPKLIPHVQYMTNALMAPVPGTAVNEDVEKDASAVYTLQRVLQNSPAPGSLGSGEVLIGRFLGVLGANNTEYRLWRYGNIDAALDASWKKTVDNDGSIANTLLYPTSFSPLQ</sequence>
<dbReference type="Gene3D" id="3.30.70.100">
    <property type="match status" value="1"/>
</dbReference>
<protein>
    <submittedName>
        <fullName evidence="4">Protein NipSnap homolog 3B</fullName>
    </submittedName>
</protein>
<dbReference type="PANTHER" id="PTHR21017:SF19">
    <property type="entry name" value="PROTEIN NIPSNAP HOMOLOG 3B"/>
    <property type="match status" value="1"/>
</dbReference>
<evidence type="ECO:0000256" key="1">
    <source>
        <dbReference type="ARBA" id="ARBA00005291"/>
    </source>
</evidence>
<dbReference type="Proteomes" id="UP000694888">
    <property type="component" value="Unplaced"/>
</dbReference>
<dbReference type="InterPro" id="IPR012577">
    <property type="entry name" value="NIPSNAP"/>
</dbReference>
<dbReference type="InterPro" id="IPR051557">
    <property type="entry name" value="NipSnap_domain"/>
</dbReference>
<gene>
    <name evidence="4" type="primary">LOC101858741</name>
</gene>
<evidence type="ECO:0000313" key="3">
    <source>
        <dbReference type="Proteomes" id="UP000694888"/>
    </source>
</evidence>
<comment type="similarity">
    <text evidence="1">Belongs to the NipSnap family.</text>
</comment>